<protein>
    <recommendedName>
        <fullName evidence="5">Glucose-methanol-choline oxidoreductase N-terminal domain-containing protein</fullName>
    </recommendedName>
</protein>
<dbReference type="EMBL" id="CAJNOR010003702">
    <property type="protein sequence ID" value="CAF1439698.1"/>
    <property type="molecule type" value="Genomic_DNA"/>
</dbReference>
<name>A0A815IN51_ADIRI</name>
<dbReference type="AlphaFoldDB" id="A0A815IN51"/>
<dbReference type="Pfam" id="PF00732">
    <property type="entry name" value="GMC_oxred_N"/>
    <property type="match status" value="1"/>
</dbReference>
<evidence type="ECO:0000256" key="2">
    <source>
        <dbReference type="ARBA" id="ARBA00010790"/>
    </source>
</evidence>
<evidence type="ECO:0000256" key="3">
    <source>
        <dbReference type="ARBA" id="ARBA00022630"/>
    </source>
</evidence>
<gene>
    <name evidence="6" type="ORF">EDS130_LOCUS34350</name>
    <name evidence="7" type="ORF">XAT740_LOCUS36244</name>
</gene>
<dbReference type="EMBL" id="CAJNOJ010000286">
    <property type="protein sequence ID" value="CAF1370569.1"/>
    <property type="molecule type" value="Genomic_DNA"/>
</dbReference>
<keyword evidence="8" id="KW-1185">Reference proteome</keyword>
<feature type="domain" description="Glucose-methanol-choline oxidoreductase N-terminal" evidence="5">
    <location>
        <begin position="39"/>
        <end position="275"/>
    </location>
</feature>
<comment type="cofactor">
    <cofactor evidence="1">
        <name>FAD</name>
        <dbReference type="ChEBI" id="CHEBI:57692"/>
    </cofactor>
</comment>
<reference evidence="6" key="1">
    <citation type="submission" date="2021-02" db="EMBL/GenBank/DDBJ databases">
        <authorList>
            <person name="Nowell W R."/>
        </authorList>
    </citation>
    <scope>NUCLEOTIDE SEQUENCE</scope>
</reference>
<keyword evidence="4" id="KW-0274">FAD</keyword>
<dbReference type="InterPro" id="IPR012132">
    <property type="entry name" value="GMC_OxRdtase"/>
</dbReference>
<sequence>MLETSISDQTAAPVVSELATVVERWECDFSQTKTDGILYDYIIVGSGSAGAVLANRLSEQKDKRILLIEAGGADTHEEIHMPGASIKCQGGEIDWQYKTTPQRHSHFGCVNQQSNWPRGKVLGGCSSINYMQYVRGDALDYDNWELPQWSFTEMLPYFKKLERADLNTIPKNEKFRNHDQDSGIIDVIMVQKDNPIDSMFIEVCEKNGYREMEDYNAGKSLNGCVSMSQMSIKNGKRWSTASGYLLTAVKRENLDILIQALTCRVVFDAHKQATGQYN</sequence>
<organism evidence="6 9">
    <name type="scientific">Adineta ricciae</name>
    <name type="common">Rotifer</name>
    <dbReference type="NCBI Taxonomy" id="249248"/>
    <lineage>
        <taxon>Eukaryota</taxon>
        <taxon>Metazoa</taxon>
        <taxon>Spiralia</taxon>
        <taxon>Gnathifera</taxon>
        <taxon>Rotifera</taxon>
        <taxon>Eurotatoria</taxon>
        <taxon>Bdelloidea</taxon>
        <taxon>Adinetida</taxon>
        <taxon>Adinetidae</taxon>
        <taxon>Adineta</taxon>
    </lineage>
</organism>
<keyword evidence="3" id="KW-0285">Flavoprotein</keyword>
<dbReference type="PANTHER" id="PTHR11552:SF147">
    <property type="entry name" value="CHOLINE DEHYDROGENASE, MITOCHONDRIAL"/>
    <property type="match status" value="1"/>
</dbReference>
<proteinExistence type="inferred from homology"/>
<dbReference type="Proteomes" id="UP000663828">
    <property type="component" value="Unassembled WGS sequence"/>
</dbReference>
<dbReference type="Gene3D" id="3.50.50.60">
    <property type="entry name" value="FAD/NAD(P)-binding domain"/>
    <property type="match status" value="1"/>
</dbReference>
<evidence type="ECO:0000313" key="6">
    <source>
        <dbReference type="EMBL" id="CAF1370569.1"/>
    </source>
</evidence>
<comment type="caution">
    <text evidence="6">The sequence shown here is derived from an EMBL/GenBank/DDBJ whole genome shotgun (WGS) entry which is preliminary data.</text>
</comment>
<dbReference type="Proteomes" id="UP000663852">
    <property type="component" value="Unassembled WGS sequence"/>
</dbReference>
<dbReference type="OrthoDB" id="269227at2759"/>
<comment type="similarity">
    <text evidence="2">Belongs to the GMC oxidoreductase family.</text>
</comment>
<evidence type="ECO:0000313" key="8">
    <source>
        <dbReference type="Proteomes" id="UP000663828"/>
    </source>
</evidence>
<dbReference type="InterPro" id="IPR036188">
    <property type="entry name" value="FAD/NAD-bd_sf"/>
</dbReference>
<evidence type="ECO:0000313" key="9">
    <source>
        <dbReference type="Proteomes" id="UP000663852"/>
    </source>
</evidence>
<evidence type="ECO:0000259" key="5">
    <source>
        <dbReference type="Pfam" id="PF00732"/>
    </source>
</evidence>
<dbReference type="SUPFAM" id="SSF51905">
    <property type="entry name" value="FAD/NAD(P)-binding domain"/>
    <property type="match status" value="1"/>
</dbReference>
<evidence type="ECO:0000313" key="7">
    <source>
        <dbReference type="EMBL" id="CAF1439698.1"/>
    </source>
</evidence>
<dbReference type="GO" id="GO:0050660">
    <property type="term" value="F:flavin adenine dinucleotide binding"/>
    <property type="evidence" value="ECO:0007669"/>
    <property type="project" value="InterPro"/>
</dbReference>
<evidence type="ECO:0000256" key="1">
    <source>
        <dbReference type="ARBA" id="ARBA00001974"/>
    </source>
</evidence>
<dbReference type="Gene3D" id="3.30.560.10">
    <property type="entry name" value="Glucose Oxidase, domain 3"/>
    <property type="match status" value="1"/>
</dbReference>
<dbReference type="InterPro" id="IPR000172">
    <property type="entry name" value="GMC_OxRdtase_N"/>
</dbReference>
<dbReference type="GO" id="GO:0016614">
    <property type="term" value="F:oxidoreductase activity, acting on CH-OH group of donors"/>
    <property type="evidence" value="ECO:0007669"/>
    <property type="project" value="InterPro"/>
</dbReference>
<evidence type="ECO:0000256" key="4">
    <source>
        <dbReference type="ARBA" id="ARBA00022827"/>
    </source>
</evidence>
<accession>A0A815IN51</accession>
<dbReference type="PANTHER" id="PTHR11552">
    <property type="entry name" value="GLUCOSE-METHANOL-CHOLINE GMC OXIDOREDUCTASE"/>
    <property type="match status" value="1"/>
</dbReference>